<evidence type="ECO:0000313" key="3">
    <source>
        <dbReference type="Proteomes" id="UP000037510"/>
    </source>
</evidence>
<dbReference type="CDD" id="cd09071">
    <property type="entry name" value="FAR_C"/>
    <property type="match status" value="1"/>
</dbReference>
<gene>
    <name evidence="2" type="ORF">OBRU01_25496</name>
</gene>
<dbReference type="Proteomes" id="UP000037510">
    <property type="component" value="Unassembled WGS sequence"/>
</dbReference>
<comment type="caution">
    <text evidence="2">The sequence shown here is derived from an EMBL/GenBank/DDBJ whole genome shotgun (WGS) entry which is preliminary data.</text>
</comment>
<accession>A0A0L7K5J7</accession>
<name>A0A0L7K5J7_OPEBR</name>
<dbReference type="InterPro" id="IPR033640">
    <property type="entry name" value="FAR_C"/>
</dbReference>
<dbReference type="EMBL" id="JTDY01010610">
    <property type="protein sequence ID" value="KOB58159.1"/>
    <property type="molecule type" value="Genomic_DNA"/>
</dbReference>
<evidence type="ECO:0000313" key="2">
    <source>
        <dbReference type="EMBL" id="KOB58159.1"/>
    </source>
</evidence>
<protein>
    <submittedName>
        <fullName evidence="2">Fatty-acyl reductase</fullName>
    </submittedName>
</protein>
<organism evidence="2 3">
    <name type="scientific">Operophtera brumata</name>
    <name type="common">Winter moth</name>
    <name type="synonym">Phalaena brumata</name>
    <dbReference type="NCBI Taxonomy" id="104452"/>
    <lineage>
        <taxon>Eukaryota</taxon>
        <taxon>Metazoa</taxon>
        <taxon>Ecdysozoa</taxon>
        <taxon>Arthropoda</taxon>
        <taxon>Hexapoda</taxon>
        <taxon>Insecta</taxon>
        <taxon>Pterygota</taxon>
        <taxon>Neoptera</taxon>
        <taxon>Endopterygota</taxon>
        <taxon>Lepidoptera</taxon>
        <taxon>Glossata</taxon>
        <taxon>Ditrysia</taxon>
        <taxon>Geometroidea</taxon>
        <taxon>Geometridae</taxon>
        <taxon>Larentiinae</taxon>
        <taxon>Operophtera</taxon>
    </lineage>
</organism>
<feature type="domain" description="Fatty acyl-CoA reductase C-terminal" evidence="1">
    <location>
        <begin position="4"/>
        <end position="61"/>
    </location>
</feature>
<reference evidence="2 3" key="1">
    <citation type="journal article" date="2015" name="Genome Biol. Evol.">
        <title>The genome of winter moth (Operophtera brumata) provides a genomic perspective on sexual dimorphism and phenology.</title>
        <authorList>
            <person name="Derks M.F."/>
            <person name="Smit S."/>
            <person name="Salis L."/>
            <person name="Schijlen E."/>
            <person name="Bossers A."/>
            <person name="Mateman C."/>
            <person name="Pijl A.S."/>
            <person name="de Ridder D."/>
            <person name="Groenen M.A."/>
            <person name="Visser M.E."/>
            <person name="Megens H.J."/>
        </authorList>
    </citation>
    <scope>NUCLEOTIDE SEQUENCE [LARGE SCALE GENOMIC DNA]</scope>
    <source>
        <strain evidence="2">WM2013NL</strain>
        <tissue evidence="2">Head and thorax</tissue>
    </source>
</reference>
<proteinExistence type="predicted"/>
<dbReference type="Pfam" id="PF03015">
    <property type="entry name" value="Sterile"/>
    <property type="match status" value="1"/>
</dbReference>
<dbReference type="AlphaFoldDB" id="A0A0L7K5J7"/>
<keyword evidence="3" id="KW-1185">Reference proteome</keyword>
<sequence length="65" mass="7710">MVRDRLDFFTSRSWLMKTDQTRALAESLSPQDAQLFLFHPREICWKNYMNIYLHGIGTYLLGNKA</sequence>
<evidence type="ECO:0000259" key="1">
    <source>
        <dbReference type="Pfam" id="PF03015"/>
    </source>
</evidence>